<evidence type="ECO:0000313" key="2">
    <source>
        <dbReference type="EMBL" id="KAF6378671.1"/>
    </source>
</evidence>
<sequence length="262" mass="27812">MDTPGCRNGPDKGREPQGSWVSSKGTWRVGCSPHRSASRRPRATSNRATSNPHDAQCSGHGSAPLSLPTTWLRPSPYAPSALLPAQPRLCSLSSTPSSGHPNAGLAAAWLAGHSQARPLSACAFLGDLPSSLVFKTISEMMTQLSFPWTPDFCLETSLFSMSARGRLRILNLPPIQTAAHHPCSFVLPAHLMAAPACQALRLRASDSPWPPSSSHTSILPSADLLALPSKYVPNLTTSHHPSPTTTWSRPASAPIGTIKITP</sequence>
<proteinExistence type="predicted"/>
<evidence type="ECO:0000313" key="3">
    <source>
        <dbReference type="Proteomes" id="UP000527355"/>
    </source>
</evidence>
<comment type="caution">
    <text evidence="2">The sequence shown here is derived from an EMBL/GenBank/DDBJ whole genome shotgun (WGS) entry which is preliminary data.</text>
</comment>
<reference evidence="2 3" key="1">
    <citation type="journal article" date="2020" name="Nature">
        <title>Six reference-quality genomes reveal evolution of bat adaptations.</title>
        <authorList>
            <person name="Jebb D."/>
            <person name="Huang Z."/>
            <person name="Pippel M."/>
            <person name="Hughes G.M."/>
            <person name="Lavrichenko K."/>
            <person name="Devanna P."/>
            <person name="Winkler S."/>
            <person name="Jermiin L.S."/>
            <person name="Skirmuntt E.C."/>
            <person name="Katzourakis A."/>
            <person name="Burkitt-Gray L."/>
            <person name="Ray D.A."/>
            <person name="Sullivan K.A.M."/>
            <person name="Roscito J.G."/>
            <person name="Kirilenko B.M."/>
            <person name="Davalos L.M."/>
            <person name="Corthals A.P."/>
            <person name="Power M.L."/>
            <person name="Jones G."/>
            <person name="Ransome R.D."/>
            <person name="Dechmann D.K.N."/>
            <person name="Locatelli A.G."/>
            <person name="Puechmaille S.J."/>
            <person name="Fedrigo O."/>
            <person name="Jarvis E.D."/>
            <person name="Hiller M."/>
            <person name="Vernes S.C."/>
            <person name="Myers E.W."/>
            <person name="Teeling E.C."/>
        </authorList>
    </citation>
    <scope>NUCLEOTIDE SEQUENCE [LARGE SCALE GENOMIC DNA]</scope>
    <source>
        <strain evidence="2">MMyoMyo1</strain>
        <tissue evidence="2">Flight muscle</tissue>
    </source>
</reference>
<feature type="region of interest" description="Disordered" evidence="1">
    <location>
        <begin position="1"/>
        <end position="62"/>
    </location>
</feature>
<evidence type="ECO:0000256" key="1">
    <source>
        <dbReference type="SAM" id="MobiDB-lite"/>
    </source>
</evidence>
<organism evidence="2 3">
    <name type="scientific">Myotis myotis</name>
    <name type="common">Greater mouse-eared bat</name>
    <name type="synonym">Vespertilio myotis</name>
    <dbReference type="NCBI Taxonomy" id="51298"/>
    <lineage>
        <taxon>Eukaryota</taxon>
        <taxon>Metazoa</taxon>
        <taxon>Chordata</taxon>
        <taxon>Craniata</taxon>
        <taxon>Vertebrata</taxon>
        <taxon>Euteleostomi</taxon>
        <taxon>Mammalia</taxon>
        <taxon>Eutheria</taxon>
        <taxon>Laurasiatheria</taxon>
        <taxon>Chiroptera</taxon>
        <taxon>Yangochiroptera</taxon>
        <taxon>Vespertilionidae</taxon>
        <taxon>Myotis</taxon>
    </lineage>
</organism>
<dbReference type="Proteomes" id="UP000527355">
    <property type="component" value="Unassembled WGS sequence"/>
</dbReference>
<dbReference type="EMBL" id="JABWUV010000002">
    <property type="protein sequence ID" value="KAF6378671.1"/>
    <property type="molecule type" value="Genomic_DNA"/>
</dbReference>
<keyword evidence="3" id="KW-1185">Reference proteome</keyword>
<feature type="region of interest" description="Disordered" evidence="1">
    <location>
        <begin position="237"/>
        <end position="262"/>
    </location>
</feature>
<protein>
    <submittedName>
        <fullName evidence="2">Uncharacterized protein</fullName>
    </submittedName>
</protein>
<feature type="compositionally biased region" description="Low complexity" evidence="1">
    <location>
        <begin position="237"/>
        <end position="246"/>
    </location>
</feature>
<dbReference type="AlphaFoldDB" id="A0A7J7ZX26"/>
<accession>A0A7J7ZX26</accession>
<name>A0A7J7ZX26_MYOMY</name>
<gene>
    <name evidence="2" type="ORF">mMyoMyo1_009599</name>
</gene>